<protein>
    <submittedName>
        <fullName evidence="1">Uncharacterized protein</fullName>
    </submittedName>
</protein>
<reference evidence="1" key="1">
    <citation type="submission" date="2014-09" db="EMBL/GenBank/DDBJ databases">
        <authorList>
            <person name="Magalhaes I.L.F."/>
            <person name="Oliveira U."/>
            <person name="Santos F.R."/>
            <person name="Vidigal T.H.D.A."/>
            <person name="Brescovit A.D."/>
            <person name="Santos A.J."/>
        </authorList>
    </citation>
    <scope>NUCLEOTIDE SEQUENCE</scope>
    <source>
        <tissue evidence="1">Shoot tissue taken approximately 20 cm above the soil surface</tissue>
    </source>
</reference>
<reference evidence="1" key="2">
    <citation type="journal article" date="2015" name="Data Brief">
        <title>Shoot transcriptome of the giant reed, Arundo donax.</title>
        <authorList>
            <person name="Barrero R.A."/>
            <person name="Guerrero F.D."/>
            <person name="Moolhuijzen P."/>
            <person name="Goolsby J.A."/>
            <person name="Tidwell J."/>
            <person name="Bellgard S.E."/>
            <person name="Bellgard M.I."/>
        </authorList>
    </citation>
    <scope>NUCLEOTIDE SEQUENCE</scope>
    <source>
        <tissue evidence="1">Shoot tissue taken approximately 20 cm above the soil surface</tissue>
    </source>
</reference>
<proteinExistence type="predicted"/>
<accession>A0A0A9FCV2</accession>
<dbReference type="EMBL" id="GBRH01187021">
    <property type="protein sequence ID" value="JAE10875.1"/>
    <property type="molecule type" value="Transcribed_RNA"/>
</dbReference>
<organism evidence="1">
    <name type="scientific">Arundo donax</name>
    <name type="common">Giant reed</name>
    <name type="synonym">Donax arundinaceus</name>
    <dbReference type="NCBI Taxonomy" id="35708"/>
    <lineage>
        <taxon>Eukaryota</taxon>
        <taxon>Viridiplantae</taxon>
        <taxon>Streptophyta</taxon>
        <taxon>Embryophyta</taxon>
        <taxon>Tracheophyta</taxon>
        <taxon>Spermatophyta</taxon>
        <taxon>Magnoliopsida</taxon>
        <taxon>Liliopsida</taxon>
        <taxon>Poales</taxon>
        <taxon>Poaceae</taxon>
        <taxon>PACMAD clade</taxon>
        <taxon>Arundinoideae</taxon>
        <taxon>Arundineae</taxon>
        <taxon>Arundo</taxon>
    </lineage>
</organism>
<name>A0A0A9FCV2_ARUDO</name>
<evidence type="ECO:0000313" key="1">
    <source>
        <dbReference type="EMBL" id="JAE10875.1"/>
    </source>
</evidence>
<dbReference type="AlphaFoldDB" id="A0A0A9FCV2"/>
<sequence length="58" mass="6045">MASSTSCWSTPAHLTAPLLPFILGLDCKALVNARVFTIFSKGTLCEPSDDCSAAPSNS</sequence>